<dbReference type="GO" id="GO:0044780">
    <property type="term" value="P:bacterial-type flagellum assembly"/>
    <property type="evidence" value="ECO:0007669"/>
    <property type="project" value="InterPro"/>
</dbReference>
<dbReference type="SUPFAM" id="SSF140566">
    <property type="entry name" value="FlgN-like"/>
    <property type="match status" value="1"/>
</dbReference>
<gene>
    <name evidence="2" type="ORF">A3F84_17860</name>
</gene>
<evidence type="ECO:0000313" key="3">
    <source>
        <dbReference type="Proteomes" id="UP000178606"/>
    </source>
</evidence>
<comment type="caution">
    <text evidence="2">The sequence shown here is derived from an EMBL/GenBank/DDBJ whole genome shotgun (WGS) entry which is preliminary data.</text>
</comment>
<keyword evidence="1" id="KW-1005">Bacterial flagellum biogenesis</keyword>
<evidence type="ECO:0008006" key="4">
    <source>
        <dbReference type="Google" id="ProtNLM"/>
    </source>
</evidence>
<dbReference type="InterPro" id="IPR036679">
    <property type="entry name" value="FlgN-like_sf"/>
</dbReference>
<proteinExistence type="predicted"/>
<accession>A0A1F6CCC4</accession>
<sequence>MDTLTEQIRAILDEQAERYETLRRTLLRQGTCLRQGDVVGVGAANAEIREAVKQGSALGIRLAPLLARWRERSPETGDPLRERAGAVRALVLEVEGLRARNEGLAKSAMERIRREMVTLSVGANAVRGYSPRPSDGARFVDRIR</sequence>
<protein>
    <recommendedName>
        <fullName evidence="4">Flagellar biosynthesis protein FlgN</fullName>
    </recommendedName>
</protein>
<evidence type="ECO:0000313" key="2">
    <source>
        <dbReference type="EMBL" id="OGG46637.1"/>
    </source>
</evidence>
<name>A0A1F6CCC4_HANXR</name>
<dbReference type="Pfam" id="PF05130">
    <property type="entry name" value="FlgN"/>
    <property type="match status" value="1"/>
</dbReference>
<reference evidence="2 3" key="1">
    <citation type="journal article" date="2016" name="Nat. Commun.">
        <title>Thousands of microbial genomes shed light on interconnected biogeochemical processes in an aquifer system.</title>
        <authorList>
            <person name="Anantharaman K."/>
            <person name="Brown C.T."/>
            <person name="Hug L.A."/>
            <person name="Sharon I."/>
            <person name="Castelle C.J."/>
            <person name="Probst A.J."/>
            <person name="Thomas B.C."/>
            <person name="Singh A."/>
            <person name="Wilkins M.J."/>
            <person name="Karaoz U."/>
            <person name="Brodie E.L."/>
            <person name="Williams K.H."/>
            <person name="Hubbard S.S."/>
            <person name="Banfield J.F."/>
        </authorList>
    </citation>
    <scope>NUCLEOTIDE SEQUENCE [LARGE SCALE GENOMIC DNA]</scope>
    <source>
        <strain evidence="3">RIFCSPLOWO2_12_FULL_64_10</strain>
    </source>
</reference>
<dbReference type="Proteomes" id="UP000178606">
    <property type="component" value="Unassembled WGS sequence"/>
</dbReference>
<organism evidence="2 3">
    <name type="scientific">Handelsmanbacteria sp. (strain RIFCSPLOWO2_12_FULL_64_10)</name>
    <dbReference type="NCBI Taxonomy" id="1817868"/>
    <lineage>
        <taxon>Bacteria</taxon>
        <taxon>Candidatus Handelsmaniibacteriota</taxon>
    </lineage>
</organism>
<dbReference type="AlphaFoldDB" id="A0A1F6CCC4"/>
<dbReference type="EMBL" id="MFKF01000293">
    <property type="protein sequence ID" value="OGG46637.1"/>
    <property type="molecule type" value="Genomic_DNA"/>
</dbReference>
<evidence type="ECO:0000256" key="1">
    <source>
        <dbReference type="ARBA" id="ARBA00022795"/>
    </source>
</evidence>
<dbReference type="InterPro" id="IPR007809">
    <property type="entry name" value="FlgN-like"/>
</dbReference>